<dbReference type="Proteomes" id="UP000224006">
    <property type="component" value="Chromosome II"/>
</dbReference>
<evidence type="ECO:0008006" key="4">
    <source>
        <dbReference type="Google" id="ProtNLM"/>
    </source>
</evidence>
<feature type="compositionally biased region" description="Basic and acidic residues" evidence="1">
    <location>
        <begin position="27"/>
        <end position="41"/>
    </location>
</feature>
<feature type="region of interest" description="Disordered" evidence="1">
    <location>
        <begin position="97"/>
        <end position="165"/>
    </location>
</feature>
<feature type="compositionally biased region" description="Basic and acidic residues" evidence="1">
    <location>
        <begin position="791"/>
        <end position="805"/>
    </location>
</feature>
<dbReference type="GO" id="GO:0003723">
    <property type="term" value="F:RNA binding"/>
    <property type="evidence" value="ECO:0007669"/>
    <property type="project" value="TreeGrafter"/>
</dbReference>
<comment type="caution">
    <text evidence="2">The sequence shown here is derived from an EMBL/GenBank/DDBJ whole genome shotgun (WGS) entry which is preliminary data.</text>
</comment>
<evidence type="ECO:0000256" key="1">
    <source>
        <dbReference type="SAM" id="MobiDB-lite"/>
    </source>
</evidence>
<evidence type="ECO:0000313" key="3">
    <source>
        <dbReference type="Proteomes" id="UP000224006"/>
    </source>
</evidence>
<feature type="compositionally biased region" description="Acidic residues" evidence="1">
    <location>
        <begin position="441"/>
        <end position="455"/>
    </location>
</feature>
<dbReference type="GO" id="GO:0005730">
    <property type="term" value="C:nucleolus"/>
    <property type="evidence" value="ECO:0007669"/>
    <property type="project" value="TreeGrafter"/>
</dbReference>
<proteinExistence type="predicted"/>
<dbReference type="Gene3D" id="1.25.40.180">
    <property type="match status" value="1"/>
</dbReference>
<dbReference type="GO" id="GO:0042274">
    <property type="term" value="P:ribosomal small subunit biogenesis"/>
    <property type="evidence" value="ECO:0007669"/>
    <property type="project" value="TreeGrafter"/>
</dbReference>
<gene>
    <name evidence="2" type="ORF">BESB_036990</name>
</gene>
<dbReference type="STRING" id="94643.A0A2A9MLM6"/>
<reference evidence="2 3" key="1">
    <citation type="submission" date="2017-09" db="EMBL/GenBank/DDBJ databases">
        <title>Genome sequencing of Besnoitia besnoiti strain Bb-Ger1.</title>
        <authorList>
            <person name="Schares G."/>
            <person name="Venepally P."/>
            <person name="Lorenzi H.A."/>
        </authorList>
    </citation>
    <scope>NUCLEOTIDE SEQUENCE [LARGE SCALE GENOMIC DNA]</scope>
    <source>
        <strain evidence="2 3">Bb-Ger1</strain>
    </source>
</reference>
<sequence>MHSAGSAMSSEAEDAAPFRRSASSRVRGGEKEEGCFGHEEALAEGLRQSKKAVLSRKRRRHEERKQRKQVHKEKQKLWKLERQKELLERQMNQQKAAISGLLHASGKGAGVRTPPHRADAQANDENSASTSEDDAAPRVAFGKKRKLATDASPSFSEAASSRSAVDVRGSVQAALLANAKVGAKTRAGGLPDETLPFSASLATSSERWKAEEKRQALDAAGRQLDAELAFLEAKLGLSKGKKDGEKKKRLVQELIDDGFDEELQGLLDDILGGNLGERGEKKRSKNMPTEDLEEREDEDEEEEDEEDEDEGEEKGEEEEDEGEGEEGGDGEDEKVEEEEEGEDDDDEEEEEEEEIDDDDEEEEEKEEEEEDDGDEEEEENQEEEEEEEKEEEDEEEDDVEETRGGAAKHGSLSSRTSAAPEGKYLPPHLRRQQEELPPGDGGEEEGEEEDSESESDACSTRGRSTLTQASPTASAVSAQSKKLTNAAFSSALSQGFVQTETRKARDAGRAITQRLRGLLNRVSEGNVEVILQQISGVIKDALAQVLASALPQASAASCAWTPKDVRNFRQAQEFAFFREMNAALVGLLTQSMIESRFSTASLIATQTALCCGLSALFDGALCREFLFALGRAFRKFFPRAVASESRLATSGDVEDAAGEPVEFYVRHLLTAFCFLFDFDVFEPAVFLGMLQRLSERPPGADAAGLGEFQVECLLLVLRLGGGKLRNENPALFKEAWASLMKRMREGEADAAGALPAAAEAQEGGDATPDDGRSRAELKAKLATRTAQTFSEEMRRRREQELENESNKGRLHYLVRELEELKNNKTSTIHLASRASQEAMRRWLQTSALLSQSPWRQCAGRSVLVSVASWKELEEGAPAAGSSPSAAQFRSATRTVSGPAERVDVAKQLGVKGATDERKLLEIATKLRLHSEEQKKIFVALMSANGLKDAVSRLLRIMPRTKQRKTFATTAVAVVLHVALQEAVFNPFYALLLACLCARCSCAAWVAAPKEADSAKPPLASPFASLSPTQRGARNSGAGAEIREGCSCFLLPEKEGKNFRRIVQRGLAAQNSAAHGFSLRRLLHLARLEAFLIRVGVVELRLARFINFEGETGKAGGQMPLTGKLGFFLKELCVQLLCLPQFASVPLPAPTSTSYSPLFAFLSLSALPDVREAFLVILEDVLLAEARAAEKGARKTPQSASGDCQAGKKGKCARVPGGVCTPLCGLREETVTRVIRFMQKQKRFEDDEDEQAYFEP</sequence>
<dbReference type="PANTHER" id="PTHR18034:SF4">
    <property type="entry name" value="NUCLEOLAR MIF4G DOMAIN-CONTAINING PROTEIN 1"/>
    <property type="match status" value="1"/>
</dbReference>
<feature type="compositionally biased region" description="Polar residues" evidence="1">
    <location>
        <begin position="457"/>
        <end position="477"/>
    </location>
</feature>
<dbReference type="VEuPathDB" id="ToxoDB:BESB_036990"/>
<keyword evidence="3" id="KW-1185">Reference proteome</keyword>
<dbReference type="InterPro" id="IPR050781">
    <property type="entry name" value="CWC22_splicing_factor"/>
</dbReference>
<dbReference type="RefSeq" id="XP_029221250.1">
    <property type="nucleotide sequence ID" value="XM_029362285.1"/>
</dbReference>
<evidence type="ECO:0000313" key="2">
    <source>
        <dbReference type="EMBL" id="PFH37241.1"/>
    </source>
</evidence>
<dbReference type="OrthoDB" id="332335at2759"/>
<feature type="compositionally biased region" description="Basic residues" evidence="1">
    <location>
        <begin position="48"/>
        <end position="74"/>
    </location>
</feature>
<feature type="region of interest" description="Disordered" evidence="1">
    <location>
        <begin position="270"/>
        <end position="477"/>
    </location>
</feature>
<feature type="region of interest" description="Disordered" evidence="1">
    <location>
        <begin position="1"/>
        <end position="77"/>
    </location>
</feature>
<dbReference type="PANTHER" id="PTHR18034">
    <property type="entry name" value="CELL CYCLE CONTROL PROTEIN CWF22-RELATED"/>
    <property type="match status" value="1"/>
</dbReference>
<feature type="region of interest" description="Disordered" evidence="1">
    <location>
        <begin position="781"/>
        <end position="805"/>
    </location>
</feature>
<accession>A0A2A9MLM6</accession>
<name>A0A2A9MLM6_BESBE</name>
<dbReference type="InterPro" id="IPR016024">
    <property type="entry name" value="ARM-type_fold"/>
</dbReference>
<dbReference type="GeneID" id="40308680"/>
<dbReference type="AlphaFoldDB" id="A0A2A9MLM6"/>
<protein>
    <recommendedName>
        <fullName evidence="4">MI domain-containing protein</fullName>
    </recommendedName>
</protein>
<dbReference type="KEGG" id="bbes:BESB_036990"/>
<organism evidence="2 3">
    <name type="scientific">Besnoitia besnoiti</name>
    <name type="common">Apicomplexan protozoan</name>
    <dbReference type="NCBI Taxonomy" id="94643"/>
    <lineage>
        <taxon>Eukaryota</taxon>
        <taxon>Sar</taxon>
        <taxon>Alveolata</taxon>
        <taxon>Apicomplexa</taxon>
        <taxon>Conoidasida</taxon>
        <taxon>Coccidia</taxon>
        <taxon>Eucoccidiorida</taxon>
        <taxon>Eimeriorina</taxon>
        <taxon>Sarcocystidae</taxon>
        <taxon>Besnoitia</taxon>
    </lineage>
</organism>
<dbReference type="EMBL" id="NWUJ01000002">
    <property type="protein sequence ID" value="PFH37241.1"/>
    <property type="molecule type" value="Genomic_DNA"/>
</dbReference>
<dbReference type="SUPFAM" id="SSF48371">
    <property type="entry name" value="ARM repeat"/>
    <property type="match status" value="1"/>
</dbReference>
<feature type="compositionally biased region" description="Low complexity" evidence="1">
    <location>
        <begin position="151"/>
        <end position="164"/>
    </location>
</feature>
<feature type="compositionally biased region" description="Acidic residues" evidence="1">
    <location>
        <begin position="290"/>
        <end position="400"/>
    </location>
</feature>